<dbReference type="Gene3D" id="2.70.70.10">
    <property type="entry name" value="Glucose Permease (Domain IIA)"/>
    <property type="match status" value="1"/>
</dbReference>
<dbReference type="InterPro" id="IPR011055">
    <property type="entry name" value="Dup_hybrid_motif"/>
</dbReference>
<dbReference type="PANTHER" id="PTHR21666:SF291">
    <property type="entry name" value="STAGE II SPORULATION PROTEIN Q"/>
    <property type="match status" value="1"/>
</dbReference>
<dbReference type="GO" id="GO:0004222">
    <property type="term" value="F:metalloendopeptidase activity"/>
    <property type="evidence" value="ECO:0007669"/>
    <property type="project" value="TreeGrafter"/>
</dbReference>
<protein>
    <recommendedName>
        <fullName evidence="3">M23ase beta-sheet core domain-containing protein</fullName>
    </recommendedName>
</protein>
<feature type="coiled-coil region" evidence="1">
    <location>
        <begin position="59"/>
        <end position="104"/>
    </location>
</feature>
<reference evidence="4" key="1">
    <citation type="journal article" date="2015" name="Nature">
        <title>Complex archaea that bridge the gap between prokaryotes and eukaryotes.</title>
        <authorList>
            <person name="Spang A."/>
            <person name="Saw J.H."/>
            <person name="Jorgensen S.L."/>
            <person name="Zaremba-Niedzwiedzka K."/>
            <person name="Martijn J."/>
            <person name="Lind A.E."/>
            <person name="van Eijk R."/>
            <person name="Schleper C."/>
            <person name="Guy L."/>
            <person name="Ettema T.J."/>
        </authorList>
    </citation>
    <scope>NUCLEOTIDE SEQUENCE</scope>
</reference>
<keyword evidence="2" id="KW-0472">Membrane</keyword>
<comment type="caution">
    <text evidence="4">The sequence shown here is derived from an EMBL/GenBank/DDBJ whole genome shotgun (WGS) entry which is preliminary data.</text>
</comment>
<accession>A0A0F9Y0R9</accession>
<dbReference type="PANTHER" id="PTHR21666">
    <property type="entry name" value="PEPTIDASE-RELATED"/>
    <property type="match status" value="1"/>
</dbReference>
<proteinExistence type="predicted"/>
<dbReference type="EMBL" id="LAZR01000019">
    <property type="protein sequence ID" value="KKO05402.1"/>
    <property type="molecule type" value="Genomic_DNA"/>
</dbReference>
<dbReference type="Pfam" id="PF01551">
    <property type="entry name" value="Peptidase_M23"/>
    <property type="match status" value="1"/>
</dbReference>
<feature type="domain" description="M23ase beta-sheet core" evidence="3">
    <location>
        <begin position="208"/>
        <end position="301"/>
    </location>
</feature>
<keyword evidence="2" id="KW-0812">Transmembrane</keyword>
<dbReference type="CDD" id="cd12797">
    <property type="entry name" value="M23_peptidase"/>
    <property type="match status" value="1"/>
</dbReference>
<name>A0A0F9Y0R9_9ZZZZ</name>
<evidence type="ECO:0000256" key="1">
    <source>
        <dbReference type="SAM" id="Coils"/>
    </source>
</evidence>
<keyword evidence="1" id="KW-0175">Coiled coil</keyword>
<feature type="transmembrane region" description="Helical" evidence="2">
    <location>
        <begin position="21"/>
        <end position="42"/>
    </location>
</feature>
<dbReference type="InterPro" id="IPR050570">
    <property type="entry name" value="Cell_wall_metabolism_enzyme"/>
</dbReference>
<evidence type="ECO:0000313" key="4">
    <source>
        <dbReference type="EMBL" id="KKO05402.1"/>
    </source>
</evidence>
<keyword evidence="2" id="KW-1133">Transmembrane helix</keyword>
<sequence>MKLILVNQRYGHSRTIVIKGWLKGLLSLCLLGAPVALGYMGYHLALANTANHIVSEKSAEGWEQQLDEQALALAEVRQNAEQQVEALTQRLATLQARLLRLDALGLRLTEVANLDPAEFNFSQQTPGVGGLLLDDGNSMQPPDFIRAITRLEQEIEARGNQLETVSGLINGQQLEQEAEIAGRPVNTGWLSSGFGRRADPFTGRMAWHNGIDFAGAAGEDIISVGTGVVTFSGTRAGYGLMVEIDHGNGYLTRYAHAQELLVEQGEIVNQAQAIALIGSTGRSTGPHVHFEVYKNGRVVDPASYIRRTHR</sequence>
<dbReference type="AlphaFoldDB" id="A0A0F9Y0R9"/>
<evidence type="ECO:0000259" key="3">
    <source>
        <dbReference type="Pfam" id="PF01551"/>
    </source>
</evidence>
<gene>
    <name evidence="4" type="ORF">LCGC14_0076730</name>
</gene>
<organism evidence="4">
    <name type="scientific">marine sediment metagenome</name>
    <dbReference type="NCBI Taxonomy" id="412755"/>
    <lineage>
        <taxon>unclassified sequences</taxon>
        <taxon>metagenomes</taxon>
        <taxon>ecological metagenomes</taxon>
    </lineage>
</organism>
<dbReference type="FunFam" id="2.70.70.10:FF:000006">
    <property type="entry name" value="M23 family peptidase"/>
    <property type="match status" value="1"/>
</dbReference>
<evidence type="ECO:0000256" key="2">
    <source>
        <dbReference type="SAM" id="Phobius"/>
    </source>
</evidence>
<dbReference type="SUPFAM" id="SSF51261">
    <property type="entry name" value="Duplicated hybrid motif"/>
    <property type="match status" value="1"/>
</dbReference>
<dbReference type="InterPro" id="IPR016047">
    <property type="entry name" value="M23ase_b-sheet_dom"/>
</dbReference>